<proteinExistence type="predicted"/>
<comment type="caution">
    <text evidence="2">The sequence shown here is derived from an EMBL/GenBank/DDBJ whole genome shotgun (WGS) entry which is preliminary data.</text>
</comment>
<dbReference type="EMBL" id="MU129030">
    <property type="protein sequence ID" value="KAF9509710.1"/>
    <property type="molecule type" value="Genomic_DNA"/>
</dbReference>
<evidence type="ECO:0000313" key="3">
    <source>
        <dbReference type="Proteomes" id="UP000886523"/>
    </source>
</evidence>
<accession>A0A9P6DTL0</accession>
<feature type="region of interest" description="Disordered" evidence="1">
    <location>
        <begin position="1"/>
        <end position="36"/>
    </location>
</feature>
<keyword evidence="3" id="KW-1185">Reference proteome</keyword>
<sequence length="109" mass="12470">MATWKSRGSKSAQHPAYMRSPTRTTDKTQPTHPLRRVCGPIRLPPCHENPPMRKHGAPCVMMDVYGCPNPEPAYTTLPRPPKPMQRRIVTARHHNLLQRVWCYLVPLPA</sequence>
<dbReference type="Proteomes" id="UP000886523">
    <property type="component" value="Unassembled WGS sequence"/>
</dbReference>
<reference evidence="2" key="1">
    <citation type="journal article" date="2020" name="Nat. Commun.">
        <title>Large-scale genome sequencing of mycorrhizal fungi provides insights into the early evolution of symbiotic traits.</title>
        <authorList>
            <person name="Miyauchi S."/>
            <person name="Kiss E."/>
            <person name="Kuo A."/>
            <person name="Drula E."/>
            <person name="Kohler A."/>
            <person name="Sanchez-Garcia M."/>
            <person name="Morin E."/>
            <person name="Andreopoulos B."/>
            <person name="Barry K.W."/>
            <person name="Bonito G."/>
            <person name="Buee M."/>
            <person name="Carver A."/>
            <person name="Chen C."/>
            <person name="Cichocki N."/>
            <person name="Clum A."/>
            <person name="Culley D."/>
            <person name="Crous P.W."/>
            <person name="Fauchery L."/>
            <person name="Girlanda M."/>
            <person name="Hayes R.D."/>
            <person name="Keri Z."/>
            <person name="LaButti K."/>
            <person name="Lipzen A."/>
            <person name="Lombard V."/>
            <person name="Magnuson J."/>
            <person name="Maillard F."/>
            <person name="Murat C."/>
            <person name="Nolan M."/>
            <person name="Ohm R.A."/>
            <person name="Pangilinan J."/>
            <person name="Pereira M.F."/>
            <person name="Perotto S."/>
            <person name="Peter M."/>
            <person name="Pfister S."/>
            <person name="Riley R."/>
            <person name="Sitrit Y."/>
            <person name="Stielow J.B."/>
            <person name="Szollosi G."/>
            <person name="Zifcakova L."/>
            <person name="Stursova M."/>
            <person name="Spatafora J.W."/>
            <person name="Tedersoo L."/>
            <person name="Vaario L.M."/>
            <person name="Yamada A."/>
            <person name="Yan M."/>
            <person name="Wang P."/>
            <person name="Xu J."/>
            <person name="Bruns T."/>
            <person name="Baldrian P."/>
            <person name="Vilgalys R."/>
            <person name="Dunand C."/>
            <person name="Henrissat B."/>
            <person name="Grigoriev I.V."/>
            <person name="Hibbett D."/>
            <person name="Nagy L.G."/>
            <person name="Martin F.M."/>
        </authorList>
    </citation>
    <scope>NUCLEOTIDE SEQUENCE</scope>
    <source>
        <strain evidence="2">UP504</strain>
    </source>
</reference>
<protein>
    <submittedName>
        <fullName evidence="2">Uncharacterized protein</fullName>
    </submittedName>
</protein>
<gene>
    <name evidence="2" type="ORF">BS47DRAFT_1365091</name>
</gene>
<dbReference type="AlphaFoldDB" id="A0A9P6DTL0"/>
<organism evidence="2 3">
    <name type="scientific">Hydnum rufescens UP504</name>
    <dbReference type="NCBI Taxonomy" id="1448309"/>
    <lineage>
        <taxon>Eukaryota</taxon>
        <taxon>Fungi</taxon>
        <taxon>Dikarya</taxon>
        <taxon>Basidiomycota</taxon>
        <taxon>Agaricomycotina</taxon>
        <taxon>Agaricomycetes</taxon>
        <taxon>Cantharellales</taxon>
        <taxon>Hydnaceae</taxon>
        <taxon>Hydnum</taxon>
    </lineage>
</organism>
<evidence type="ECO:0000256" key="1">
    <source>
        <dbReference type="SAM" id="MobiDB-lite"/>
    </source>
</evidence>
<name>A0A9P6DTL0_9AGAM</name>
<evidence type="ECO:0000313" key="2">
    <source>
        <dbReference type="EMBL" id="KAF9509710.1"/>
    </source>
</evidence>
<feature type="compositionally biased region" description="Polar residues" evidence="1">
    <location>
        <begin position="21"/>
        <end position="31"/>
    </location>
</feature>